<reference evidence="19 20" key="1">
    <citation type="submission" date="2024-01" db="EMBL/GenBank/DDBJ databases">
        <title>Genome assemblies of Stephania.</title>
        <authorList>
            <person name="Yang L."/>
        </authorList>
    </citation>
    <scope>NUCLEOTIDE SEQUENCE [LARGE SCALE GENOMIC DNA]</scope>
    <source>
        <strain evidence="19">JXDWG</strain>
        <tissue evidence="19">Leaf</tissue>
    </source>
</reference>
<feature type="binding site" evidence="13">
    <location>
        <position position="162"/>
    </location>
    <ligand>
        <name>substrate</name>
    </ligand>
</feature>
<feature type="disulfide bond" evidence="16">
    <location>
        <begin position="121"/>
        <end position="317"/>
    </location>
</feature>
<evidence type="ECO:0000259" key="18">
    <source>
        <dbReference type="PROSITE" id="PS50873"/>
    </source>
</evidence>
<evidence type="ECO:0000256" key="5">
    <source>
        <dbReference type="ARBA" id="ARBA00022617"/>
    </source>
</evidence>
<dbReference type="GO" id="GO:0006979">
    <property type="term" value="P:response to oxidative stress"/>
    <property type="evidence" value="ECO:0007669"/>
    <property type="project" value="UniProtKB-UniRule"/>
</dbReference>
<dbReference type="InterPro" id="IPR010255">
    <property type="entry name" value="Haem_peroxidase_sf"/>
</dbReference>
<feature type="binding site" evidence="14">
    <location>
        <position position="71"/>
    </location>
    <ligand>
        <name>Ca(2+)</name>
        <dbReference type="ChEBI" id="CHEBI:29108"/>
        <label>1</label>
    </ligand>
</feature>
<comment type="caution">
    <text evidence="19">The sequence shown here is derived from an EMBL/GenBank/DDBJ whole genome shotgun (WGS) entry which is preliminary data.</text>
</comment>
<dbReference type="GO" id="GO:0140825">
    <property type="term" value="F:lactoperoxidase activity"/>
    <property type="evidence" value="ECO:0007669"/>
    <property type="project" value="UniProtKB-EC"/>
</dbReference>
<feature type="binding site" evidence="14">
    <location>
        <position position="75"/>
    </location>
    <ligand>
        <name>Ca(2+)</name>
        <dbReference type="ChEBI" id="CHEBI:29108"/>
        <label>1</label>
    </ligand>
</feature>
<evidence type="ECO:0000256" key="11">
    <source>
        <dbReference type="ARBA" id="ARBA00023180"/>
    </source>
</evidence>
<evidence type="ECO:0000256" key="14">
    <source>
        <dbReference type="PIRSR" id="PIRSR600823-3"/>
    </source>
</evidence>
<evidence type="ECO:0000256" key="9">
    <source>
        <dbReference type="ARBA" id="ARBA00023004"/>
    </source>
</evidence>
<organism evidence="19 20">
    <name type="scientific">Stephania cephalantha</name>
    <dbReference type="NCBI Taxonomy" id="152367"/>
    <lineage>
        <taxon>Eukaryota</taxon>
        <taxon>Viridiplantae</taxon>
        <taxon>Streptophyta</taxon>
        <taxon>Embryophyta</taxon>
        <taxon>Tracheophyta</taxon>
        <taxon>Spermatophyta</taxon>
        <taxon>Magnoliopsida</taxon>
        <taxon>Ranunculales</taxon>
        <taxon>Menispermaceae</taxon>
        <taxon>Menispermoideae</taxon>
        <taxon>Cissampelideae</taxon>
        <taxon>Stephania</taxon>
    </lineage>
</organism>
<keyword evidence="8 17" id="KW-0560">Oxidoreductase</keyword>
<comment type="similarity">
    <text evidence="17">Belongs to the peroxidase family. Classical plant (class III) peroxidase subfamily.</text>
</comment>
<dbReference type="CDD" id="cd00693">
    <property type="entry name" value="secretory_peroxidase"/>
    <property type="match status" value="1"/>
</dbReference>
<keyword evidence="6 14" id="KW-0479">Metal-binding</keyword>
<evidence type="ECO:0000313" key="19">
    <source>
        <dbReference type="EMBL" id="KAK9095445.1"/>
    </source>
</evidence>
<keyword evidence="7 14" id="KW-0106">Calcium</keyword>
<dbReference type="InterPro" id="IPR019793">
    <property type="entry name" value="Peroxidases_heam-ligand_BS"/>
</dbReference>
<feature type="binding site" description="axial binding residue" evidence="14">
    <location>
        <position position="192"/>
    </location>
    <ligand>
        <name>heme b</name>
        <dbReference type="ChEBI" id="CHEBI:60344"/>
    </ligand>
    <ligandPart>
        <name>Fe</name>
        <dbReference type="ChEBI" id="CHEBI:18248"/>
    </ligandPart>
</feature>
<keyword evidence="9 14" id="KW-0408">Iron</keyword>
<comment type="cofactor">
    <cofactor evidence="14 17">
        <name>heme b</name>
        <dbReference type="ChEBI" id="CHEBI:60344"/>
    </cofactor>
    <text evidence="14 17">Binds 1 heme b (iron(II)-protoporphyrin IX) group per subunit.</text>
</comment>
<comment type="catalytic activity">
    <reaction evidence="1 17">
        <text>2 a phenolic donor + H2O2 = 2 a phenolic radical donor + 2 H2O</text>
        <dbReference type="Rhea" id="RHEA:56136"/>
        <dbReference type="ChEBI" id="CHEBI:15377"/>
        <dbReference type="ChEBI" id="CHEBI:16240"/>
        <dbReference type="ChEBI" id="CHEBI:139520"/>
        <dbReference type="ChEBI" id="CHEBI:139521"/>
        <dbReference type="EC" id="1.11.1.7"/>
    </reaction>
</comment>
<dbReference type="InterPro" id="IPR019794">
    <property type="entry name" value="Peroxidases_AS"/>
</dbReference>
<feature type="binding site" evidence="14">
    <location>
        <position position="77"/>
    </location>
    <ligand>
        <name>Ca(2+)</name>
        <dbReference type="ChEBI" id="CHEBI:29108"/>
        <label>1</label>
    </ligand>
</feature>
<protein>
    <recommendedName>
        <fullName evidence="3 17">Peroxidase</fullName>
        <ecNumber evidence="3 17">1.11.1.7</ecNumber>
    </recommendedName>
</protein>
<evidence type="ECO:0000256" key="15">
    <source>
        <dbReference type="PIRSR" id="PIRSR600823-4"/>
    </source>
</evidence>
<keyword evidence="11" id="KW-0325">Glycoprotein</keyword>
<dbReference type="PANTHER" id="PTHR31517:SF84">
    <property type="entry name" value="PEROXIDASE"/>
    <property type="match status" value="1"/>
</dbReference>
<feature type="binding site" evidence="14">
    <location>
        <position position="193"/>
    </location>
    <ligand>
        <name>Ca(2+)</name>
        <dbReference type="ChEBI" id="CHEBI:29108"/>
        <label>2</label>
    </ligand>
</feature>
<dbReference type="SUPFAM" id="SSF48113">
    <property type="entry name" value="Heme-dependent peroxidases"/>
    <property type="match status" value="1"/>
</dbReference>
<dbReference type="PROSITE" id="PS00436">
    <property type="entry name" value="PEROXIDASE_2"/>
    <property type="match status" value="1"/>
</dbReference>
<gene>
    <name evidence="19" type="ORF">Scep_026914</name>
</gene>
<dbReference type="GO" id="GO:0020037">
    <property type="term" value="F:heme binding"/>
    <property type="evidence" value="ECO:0007669"/>
    <property type="project" value="UniProtKB-UniRule"/>
</dbReference>
<keyword evidence="4 17" id="KW-0575">Peroxidase</keyword>
<evidence type="ECO:0000256" key="3">
    <source>
        <dbReference type="ARBA" id="ARBA00012313"/>
    </source>
</evidence>
<dbReference type="PRINTS" id="PR00461">
    <property type="entry name" value="PLPEROXIDASE"/>
</dbReference>
<feature type="domain" description="Plant heme peroxidase family profile" evidence="18">
    <location>
        <begin position="26"/>
        <end position="321"/>
    </location>
</feature>
<accession>A0AAP0HTQ5</accession>
<feature type="binding site" evidence="14">
    <location>
        <position position="73"/>
    </location>
    <ligand>
        <name>Ca(2+)</name>
        <dbReference type="ChEBI" id="CHEBI:29108"/>
        <label>1</label>
    </ligand>
</feature>
<feature type="disulfide bond" evidence="16">
    <location>
        <begin position="36"/>
        <end position="115"/>
    </location>
</feature>
<dbReference type="GO" id="GO:0046872">
    <property type="term" value="F:metal ion binding"/>
    <property type="evidence" value="ECO:0007669"/>
    <property type="project" value="UniProtKB-UniRule"/>
</dbReference>
<comment type="similarity">
    <text evidence="2">Belongs to the peroxidase family. Ascorbate peroxidase subfamily.</text>
</comment>
<proteinExistence type="inferred from homology"/>
<evidence type="ECO:0000256" key="10">
    <source>
        <dbReference type="ARBA" id="ARBA00023157"/>
    </source>
</evidence>
<dbReference type="FunFam" id="1.10.420.10:FF:000006">
    <property type="entry name" value="Peroxidase"/>
    <property type="match status" value="1"/>
</dbReference>
<dbReference type="GO" id="GO:0005576">
    <property type="term" value="C:extracellular region"/>
    <property type="evidence" value="ECO:0007669"/>
    <property type="project" value="UniProtKB-SubCell"/>
</dbReference>
<dbReference type="InterPro" id="IPR000823">
    <property type="entry name" value="Peroxidase_pln"/>
</dbReference>
<dbReference type="Pfam" id="PF00141">
    <property type="entry name" value="peroxidase"/>
    <property type="match status" value="1"/>
</dbReference>
<dbReference type="FunFam" id="1.10.520.10:FF:000001">
    <property type="entry name" value="Peroxidase"/>
    <property type="match status" value="1"/>
</dbReference>
<feature type="site" description="Transition state stabilizer" evidence="15">
    <location>
        <position position="63"/>
    </location>
</feature>
<dbReference type="InterPro" id="IPR033905">
    <property type="entry name" value="Secretory_peroxidase"/>
</dbReference>
<feature type="binding site" evidence="14">
    <location>
        <position position="89"/>
    </location>
    <ligand>
        <name>Ca(2+)</name>
        <dbReference type="ChEBI" id="CHEBI:29108"/>
        <label>1</label>
    </ligand>
</feature>
<feature type="binding site" evidence="14">
    <location>
        <position position="68"/>
    </location>
    <ligand>
        <name>Ca(2+)</name>
        <dbReference type="ChEBI" id="CHEBI:29108"/>
        <label>1</label>
    </ligand>
</feature>
<evidence type="ECO:0000256" key="7">
    <source>
        <dbReference type="ARBA" id="ARBA00022837"/>
    </source>
</evidence>
<feature type="binding site" evidence="14">
    <location>
        <position position="242"/>
    </location>
    <ligand>
        <name>Ca(2+)</name>
        <dbReference type="ChEBI" id="CHEBI:29108"/>
        <label>2</label>
    </ligand>
</feature>
<evidence type="ECO:0000256" key="4">
    <source>
        <dbReference type="ARBA" id="ARBA00022559"/>
    </source>
</evidence>
<evidence type="ECO:0000313" key="20">
    <source>
        <dbReference type="Proteomes" id="UP001419268"/>
    </source>
</evidence>
<dbReference type="EC" id="1.11.1.7" evidence="3 17"/>
<evidence type="ECO:0000256" key="6">
    <source>
        <dbReference type="ARBA" id="ARBA00022723"/>
    </source>
</evidence>
<dbReference type="PROSITE" id="PS00435">
    <property type="entry name" value="PEROXIDASE_1"/>
    <property type="match status" value="1"/>
</dbReference>
<feature type="active site" description="Proton acceptor" evidence="12">
    <location>
        <position position="67"/>
    </location>
</feature>
<evidence type="ECO:0000256" key="2">
    <source>
        <dbReference type="ARBA" id="ARBA00006873"/>
    </source>
</evidence>
<dbReference type="PROSITE" id="PS50873">
    <property type="entry name" value="PEROXIDASE_4"/>
    <property type="match status" value="1"/>
</dbReference>
<keyword evidence="17" id="KW-0376">Hydrogen peroxide</keyword>
<evidence type="ECO:0000256" key="8">
    <source>
        <dbReference type="ARBA" id="ARBA00023002"/>
    </source>
</evidence>
<keyword evidence="17" id="KW-0964">Secreted</keyword>
<name>A0AAP0HTQ5_9MAGN</name>
<comment type="subcellular location">
    <subcellularLocation>
        <location evidence="17">Secreted</location>
    </subcellularLocation>
</comment>
<evidence type="ECO:0000256" key="16">
    <source>
        <dbReference type="PIRSR" id="PIRSR600823-5"/>
    </source>
</evidence>
<feature type="disulfide bond" evidence="16">
    <location>
        <begin position="69"/>
        <end position="74"/>
    </location>
</feature>
<keyword evidence="10 16" id="KW-1015">Disulfide bond</keyword>
<evidence type="ECO:0000256" key="12">
    <source>
        <dbReference type="PIRSR" id="PIRSR600823-1"/>
    </source>
</evidence>
<dbReference type="AlphaFoldDB" id="A0AAP0HTQ5"/>
<evidence type="ECO:0000256" key="1">
    <source>
        <dbReference type="ARBA" id="ARBA00000189"/>
    </source>
</evidence>
<feature type="disulfide bond" evidence="16">
    <location>
        <begin position="199"/>
        <end position="231"/>
    </location>
</feature>
<dbReference type="EMBL" id="JBBNAG010000011">
    <property type="protein sequence ID" value="KAK9095445.1"/>
    <property type="molecule type" value="Genomic_DNA"/>
</dbReference>
<keyword evidence="5 17" id="KW-0349">Heme</keyword>
<comment type="function">
    <text evidence="17">Removal of H(2)O(2), oxidation of toxic reductants, biosynthesis and degradation of lignin, suberization, auxin catabolism, response to environmental stresses such as wounding, pathogen attack and oxidative stress.</text>
</comment>
<keyword evidence="20" id="KW-1185">Reference proteome</keyword>
<dbReference type="Gene3D" id="1.10.420.10">
    <property type="entry name" value="Peroxidase, domain 2"/>
    <property type="match status" value="1"/>
</dbReference>
<dbReference type="Gene3D" id="1.10.520.10">
    <property type="match status" value="1"/>
</dbReference>
<dbReference type="Proteomes" id="UP001419268">
    <property type="component" value="Unassembled WGS sequence"/>
</dbReference>
<sequence>MVMYRFLGFFILTGLILSGARFYADGLRMEYYIMRCPMADNIVKSTVNNAFRSDPSLAAGLLRMHFHDCFVEGCDGSILIDSTKDNTAEKDSPANLSLRGYEVIDDIKEQLEDQCPGVVSCADILAMAARDAVFFAGGPYYEIPKGRKDGRRSKIEDTIRLPAPFLNSTELIRLFGQRGFNAQEMVALSGAHTLGVARCSSFKNRLKNFDSTNDVDPALDSNFAKTLQNTCSAGDKTEVAFDATSNSFDNAYYNALQRKAGLLTSDQTLFANPRTRNIVNAYAMNQAMFFLDFNPAMVKMGLLDVKEGNNGEVRQDCRKIN</sequence>
<evidence type="ECO:0000256" key="17">
    <source>
        <dbReference type="RuleBase" id="RU362060"/>
    </source>
</evidence>
<dbReference type="PRINTS" id="PR00458">
    <property type="entry name" value="PEROXIDASE"/>
</dbReference>
<comment type="cofactor">
    <cofactor evidence="14 17">
        <name>Ca(2+)</name>
        <dbReference type="ChEBI" id="CHEBI:29108"/>
    </cofactor>
    <text evidence="14 17">Binds 2 calcium ions per subunit.</text>
</comment>
<evidence type="ECO:0000256" key="13">
    <source>
        <dbReference type="PIRSR" id="PIRSR600823-2"/>
    </source>
</evidence>
<feature type="binding site" evidence="14">
    <location>
        <position position="249"/>
    </location>
    <ligand>
        <name>Ca(2+)</name>
        <dbReference type="ChEBI" id="CHEBI:29108"/>
        <label>2</label>
    </ligand>
</feature>
<dbReference type="InterPro" id="IPR002016">
    <property type="entry name" value="Haem_peroxidase"/>
</dbReference>
<dbReference type="GO" id="GO:0042744">
    <property type="term" value="P:hydrogen peroxide catabolic process"/>
    <property type="evidence" value="ECO:0007669"/>
    <property type="project" value="UniProtKB-KW"/>
</dbReference>
<dbReference type="PANTHER" id="PTHR31517">
    <property type="match status" value="1"/>
</dbReference>